<evidence type="ECO:0000313" key="1">
    <source>
        <dbReference type="EMBL" id="PIR96161.1"/>
    </source>
</evidence>
<name>A0A2H0VAS2_9BACT</name>
<evidence type="ECO:0000313" key="2">
    <source>
        <dbReference type="Proteomes" id="UP000230922"/>
    </source>
</evidence>
<sequence length="131" mass="15377">MIDVSEFEKQWRILSAKICQTIYIKPEIQELKKVLQSKGFLSVEEKSQFIDICDRIKYEVIQKQYGNEGTGSYKEFSEQWKEWFQNKGVESEHSKGQKDSVEHIMFGSTPDPARFLMNFEQEILGSLVDKD</sequence>
<reference evidence="2" key="1">
    <citation type="submission" date="2017-09" db="EMBL/GenBank/DDBJ databases">
        <title>Depth-based differentiation of microbial function through sediment-hosted aquifers and enrichment of novel symbionts in the deep terrestrial subsurface.</title>
        <authorList>
            <person name="Probst A.J."/>
            <person name="Ladd B."/>
            <person name="Jarett J.K."/>
            <person name="Geller-Mcgrath D.E."/>
            <person name="Sieber C.M.K."/>
            <person name="Emerson J.B."/>
            <person name="Anantharaman K."/>
            <person name="Thomas B.C."/>
            <person name="Malmstrom R."/>
            <person name="Stieglmeier M."/>
            <person name="Klingl A."/>
            <person name="Woyke T."/>
            <person name="Ryan C.M."/>
            <person name="Banfield J.F."/>
        </authorList>
    </citation>
    <scope>NUCLEOTIDE SEQUENCE [LARGE SCALE GENOMIC DNA]</scope>
</reference>
<comment type="caution">
    <text evidence="1">The sequence shown here is derived from an EMBL/GenBank/DDBJ whole genome shotgun (WGS) entry which is preliminary data.</text>
</comment>
<dbReference type="EMBL" id="PFAK01000044">
    <property type="protein sequence ID" value="PIR96161.1"/>
    <property type="molecule type" value="Genomic_DNA"/>
</dbReference>
<dbReference type="AlphaFoldDB" id="A0A2H0VAS2"/>
<organism evidence="1 2">
    <name type="scientific">Candidatus Doudnabacteria bacterium CG10_big_fil_rev_8_21_14_0_10_42_18</name>
    <dbReference type="NCBI Taxonomy" id="1974552"/>
    <lineage>
        <taxon>Bacteria</taxon>
        <taxon>Candidatus Doudnaibacteriota</taxon>
    </lineage>
</organism>
<protein>
    <submittedName>
        <fullName evidence="1">Uncharacterized protein</fullName>
    </submittedName>
</protein>
<dbReference type="Proteomes" id="UP000230922">
    <property type="component" value="Unassembled WGS sequence"/>
</dbReference>
<accession>A0A2H0VAS2</accession>
<gene>
    <name evidence="1" type="ORF">COT92_02495</name>
</gene>
<proteinExistence type="predicted"/>